<feature type="signal peptide" evidence="1">
    <location>
        <begin position="1"/>
        <end position="20"/>
    </location>
</feature>
<keyword evidence="3" id="KW-1185">Reference proteome</keyword>
<dbReference type="AlphaFoldDB" id="A0A7C9J2V8"/>
<evidence type="ECO:0000313" key="3">
    <source>
        <dbReference type="Proteomes" id="UP000480350"/>
    </source>
</evidence>
<dbReference type="Gene3D" id="1.20.120.10">
    <property type="entry name" value="Cytochrome c/b562"/>
    <property type="match status" value="1"/>
</dbReference>
<organism evidence="2 3">
    <name type="scientific">Kangsaoukella pontilimi</name>
    <dbReference type="NCBI Taxonomy" id="2691042"/>
    <lineage>
        <taxon>Bacteria</taxon>
        <taxon>Pseudomonadati</taxon>
        <taxon>Pseudomonadota</taxon>
        <taxon>Alphaproteobacteria</taxon>
        <taxon>Rhodobacterales</taxon>
        <taxon>Paracoccaceae</taxon>
        <taxon>Kangsaoukella</taxon>
    </lineage>
</organism>
<dbReference type="GO" id="GO:0020037">
    <property type="term" value="F:heme binding"/>
    <property type="evidence" value="ECO:0007669"/>
    <property type="project" value="InterPro"/>
</dbReference>
<dbReference type="GO" id="GO:0022900">
    <property type="term" value="P:electron transport chain"/>
    <property type="evidence" value="ECO:0007669"/>
    <property type="project" value="InterPro"/>
</dbReference>
<proteinExistence type="predicted"/>
<evidence type="ECO:0000313" key="2">
    <source>
        <dbReference type="EMBL" id="MXQ07841.1"/>
    </source>
</evidence>
<dbReference type="GO" id="GO:0009055">
    <property type="term" value="F:electron transfer activity"/>
    <property type="evidence" value="ECO:0007669"/>
    <property type="project" value="InterPro"/>
</dbReference>
<dbReference type="InterPro" id="IPR010980">
    <property type="entry name" value="Cyt_c/b562"/>
</dbReference>
<dbReference type="GO" id="GO:0005506">
    <property type="term" value="F:iron ion binding"/>
    <property type="evidence" value="ECO:0007669"/>
    <property type="project" value="InterPro"/>
</dbReference>
<dbReference type="PROSITE" id="PS51009">
    <property type="entry name" value="CYTCII"/>
    <property type="match status" value="1"/>
</dbReference>
<dbReference type="SUPFAM" id="SSF47175">
    <property type="entry name" value="Cytochromes"/>
    <property type="match status" value="1"/>
</dbReference>
<dbReference type="InterPro" id="IPR002321">
    <property type="entry name" value="Cyt_c_II"/>
</dbReference>
<dbReference type="RefSeq" id="WP_160763693.1">
    <property type="nucleotide sequence ID" value="NZ_WUPT01000001.1"/>
</dbReference>
<reference evidence="2 3" key="1">
    <citation type="submission" date="2019-12" db="EMBL/GenBank/DDBJ databases">
        <authorList>
            <person name="Lee S.D."/>
        </authorList>
    </citation>
    <scope>NUCLEOTIDE SEQUENCE [LARGE SCALE GENOMIC DNA]</scope>
    <source>
        <strain evidence="2 3">GH1-50</strain>
    </source>
</reference>
<sequence length="174" mass="19408">MKFWILFVTAAIGLSSVAIAHEKATGVVKNRMERMERYEELIERVFAMVHGELTYDAEVVRRAGLEISEGAGQHMVALFPAGSNEPPSEAKDEIWSDFENFEHYALMLERWGAELAVQASEPPRGRLPKSWEDAEMGPSMMQGGGMMRQSGSVFAAWHVAATCNACHAEFRKSE</sequence>
<dbReference type="Proteomes" id="UP000480350">
    <property type="component" value="Unassembled WGS sequence"/>
</dbReference>
<feature type="chain" id="PRO_5028945910" evidence="1">
    <location>
        <begin position="21"/>
        <end position="174"/>
    </location>
</feature>
<dbReference type="EMBL" id="WUPT01000001">
    <property type="protein sequence ID" value="MXQ07841.1"/>
    <property type="molecule type" value="Genomic_DNA"/>
</dbReference>
<comment type="caution">
    <text evidence="2">The sequence shown here is derived from an EMBL/GenBank/DDBJ whole genome shotgun (WGS) entry which is preliminary data.</text>
</comment>
<dbReference type="Pfam" id="PF01322">
    <property type="entry name" value="Cytochrom_C_2"/>
    <property type="match status" value="1"/>
</dbReference>
<gene>
    <name evidence="2" type="ORF">GQ651_08275</name>
</gene>
<accession>A0A7C9J2V8</accession>
<reference evidence="2 3" key="2">
    <citation type="submission" date="2020-03" db="EMBL/GenBank/DDBJ databases">
        <title>Kangsaoukella pontilimi gen. nov., sp. nov., a new member of the family Rhodobacteraceae isolated from a tidal mudflat.</title>
        <authorList>
            <person name="Kim I.S."/>
        </authorList>
    </citation>
    <scope>NUCLEOTIDE SEQUENCE [LARGE SCALE GENOMIC DNA]</scope>
    <source>
        <strain evidence="2 3">GH1-50</strain>
    </source>
</reference>
<protein>
    <submittedName>
        <fullName evidence="2">Cytochrome c</fullName>
    </submittedName>
</protein>
<keyword evidence="1" id="KW-0732">Signal</keyword>
<name>A0A7C9J2V8_9RHOB</name>
<evidence type="ECO:0000256" key="1">
    <source>
        <dbReference type="SAM" id="SignalP"/>
    </source>
</evidence>